<reference evidence="1" key="1">
    <citation type="journal article" date="2020" name="Nature">
        <title>Giant virus diversity and host interactions through global metagenomics.</title>
        <authorList>
            <person name="Schulz F."/>
            <person name="Roux S."/>
            <person name="Paez-Espino D."/>
            <person name="Jungbluth S."/>
            <person name="Walsh D.A."/>
            <person name="Denef V.J."/>
            <person name="McMahon K.D."/>
            <person name="Konstantinidis K.T."/>
            <person name="Eloe-Fadrosh E.A."/>
            <person name="Kyrpides N.C."/>
            <person name="Woyke T."/>
        </authorList>
    </citation>
    <scope>NUCLEOTIDE SEQUENCE</scope>
    <source>
        <strain evidence="1">GVMAG-M-3300023174-60</strain>
    </source>
</reference>
<name>A0A6C0DV30_9ZZZZ</name>
<accession>A0A6C0DV30</accession>
<protein>
    <submittedName>
        <fullName evidence="1">Uncharacterized protein</fullName>
    </submittedName>
</protein>
<organism evidence="1">
    <name type="scientific">viral metagenome</name>
    <dbReference type="NCBI Taxonomy" id="1070528"/>
    <lineage>
        <taxon>unclassified sequences</taxon>
        <taxon>metagenomes</taxon>
        <taxon>organismal metagenomes</taxon>
    </lineage>
</organism>
<dbReference type="EMBL" id="MN739677">
    <property type="protein sequence ID" value="QHT20123.1"/>
    <property type="molecule type" value="Genomic_DNA"/>
</dbReference>
<dbReference type="AlphaFoldDB" id="A0A6C0DV30"/>
<sequence>MNIFVLHWKQRKAARWHVDKHIVKMLLETCQLLYTAHWVLFYPQLRDCKSAIALSKTQKQLEVPEYLWSAPLCETSQEPGYRPCHVWHPCQKWTRVCSGNYLWLAKLGIELAKEFRFRFKKEHSCEKHINWLYDNLPLTIRMFPRRGFPIAMAEEFRISKDPIICYRNYYRTSKAERGLIKYTGREIPHWLRENDISLKK</sequence>
<proteinExistence type="predicted"/>
<evidence type="ECO:0000313" key="1">
    <source>
        <dbReference type="EMBL" id="QHT20123.1"/>
    </source>
</evidence>